<dbReference type="PANTHER" id="PTHR34614">
    <property type="match status" value="1"/>
</dbReference>
<dbReference type="GO" id="GO:0003677">
    <property type="term" value="F:DNA binding"/>
    <property type="evidence" value="ECO:0007669"/>
    <property type="project" value="InterPro"/>
</dbReference>
<evidence type="ECO:0000259" key="1">
    <source>
        <dbReference type="Pfam" id="PF01609"/>
    </source>
</evidence>
<reference evidence="2 3" key="1">
    <citation type="submission" date="2017-01" db="EMBL/GenBank/DDBJ databases">
        <title>Novel large sulfur bacteria in the metagenomes of groundwater-fed chemosynthetic microbial mats in the Lake Huron basin.</title>
        <authorList>
            <person name="Sharrar A.M."/>
            <person name="Flood B.E."/>
            <person name="Bailey J.V."/>
            <person name="Jones D.S."/>
            <person name="Biddanda B."/>
            <person name="Ruberg S.A."/>
            <person name="Marcus D.N."/>
            <person name="Dick G.J."/>
        </authorList>
    </citation>
    <scope>NUCLEOTIDE SEQUENCE [LARGE SCALE GENOMIC DNA]</scope>
    <source>
        <strain evidence="2">A7</strain>
    </source>
</reference>
<comment type="caution">
    <text evidence="2">The sequence shown here is derived from an EMBL/GenBank/DDBJ whole genome shotgun (WGS) entry which is preliminary data.</text>
</comment>
<dbReference type="AlphaFoldDB" id="A0A1W9KPN2"/>
<organism evidence="2 3">
    <name type="scientific">Rhodoferax ferrireducens</name>
    <dbReference type="NCBI Taxonomy" id="192843"/>
    <lineage>
        <taxon>Bacteria</taxon>
        <taxon>Pseudomonadati</taxon>
        <taxon>Pseudomonadota</taxon>
        <taxon>Betaproteobacteria</taxon>
        <taxon>Burkholderiales</taxon>
        <taxon>Comamonadaceae</taxon>
        <taxon>Rhodoferax</taxon>
    </lineage>
</organism>
<accession>A0A1W9KPN2</accession>
<dbReference type="InterPro" id="IPR002559">
    <property type="entry name" value="Transposase_11"/>
</dbReference>
<dbReference type="NCBIfam" id="NF033559">
    <property type="entry name" value="transpos_IS1634"/>
    <property type="match status" value="1"/>
</dbReference>
<protein>
    <submittedName>
        <fullName evidence="2">IS4 family transposase</fullName>
    </submittedName>
</protein>
<dbReference type="PANTHER" id="PTHR34614:SF2">
    <property type="entry name" value="TRANSPOSASE IS4-LIKE DOMAIN-CONTAINING PROTEIN"/>
    <property type="match status" value="1"/>
</dbReference>
<dbReference type="Proteomes" id="UP000192505">
    <property type="component" value="Unassembled WGS sequence"/>
</dbReference>
<proteinExistence type="predicted"/>
<dbReference type="GO" id="GO:0004803">
    <property type="term" value="F:transposase activity"/>
    <property type="evidence" value="ECO:0007669"/>
    <property type="project" value="InterPro"/>
</dbReference>
<dbReference type="SUPFAM" id="SSF53098">
    <property type="entry name" value="Ribonuclease H-like"/>
    <property type="match status" value="1"/>
</dbReference>
<dbReference type="InterPro" id="IPR012337">
    <property type="entry name" value="RNaseH-like_sf"/>
</dbReference>
<evidence type="ECO:0000313" key="3">
    <source>
        <dbReference type="Proteomes" id="UP000192505"/>
    </source>
</evidence>
<evidence type="ECO:0000313" key="2">
    <source>
        <dbReference type="EMBL" id="OQW86108.1"/>
    </source>
</evidence>
<sequence>MFIKLTSSGPHRYVQLVEAYRDGTTGRPKQRTVATLGRLDQVNTELKSVIAGLQRVTGQTPIAPTAPLAPPSLSFDAARDFGDVWTLTELWNILGFDGLRTVFRHTRHSIDVEALIRVMVFNRLCDPDSKLGVLRWLETVALPGTCLQSIDHQHLLRAMDALVDHKAEVDDVMAALLRPLVDQDLAMVFYDMTTIRAAGLSEQEGDLRHYGMAKEGVVARQVMLGVVQTAEGLPLYHEVFEGNTAEVTTIKGVTEKIVARFPIKRVIAVADQGLLSTENLADLQAIVLPGGNKLEFILAVPGRRYGDFVELLEPFHTQQCLPAKQEVLGEAVWNKLRLIITHDPQVSLQAGAKRDKRIDELKKQAEQWVGKLQEQDAGKKKRGRKLSDGGVRAKFYREVCEAHLARIVKVDLKTELFTYDMDERALKHARMMDGKLLLVTNAPDFTPEEVVKRYKSLADIERGFRVLKSEIEIGPIYHRLPNRIHAHAAICFMALILYRVMRSRLKDSNTKISPERALDKLRRIQHQVVKVNDLEPIAGLSSINHEHTEILQALTIKKPVLPAQLTLL</sequence>
<dbReference type="InterPro" id="IPR047654">
    <property type="entry name" value="IS1634_transpos"/>
</dbReference>
<gene>
    <name evidence="2" type="ORF">BWK72_18675</name>
</gene>
<dbReference type="GO" id="GO:0006313">
    <property type="term" value="P:DNA transposition"/>
    <property type="evidence" value="ECO:0007669"/>
    <property type="project" value="InterPro"/>
</dbReference>
<dbReference type="EMBL" id="MTEI01000022">
    <property type="protein sequence ID" value="OQW86108.1"/>
    <property type="molecule type" value="Genomic_DNA"/>
</dbReference>
<dbReference type="Pfam" id="PF01609">
    <property type="entry name" value="DDE_Tnp_1"/>
    <property type="match status" value="1"/>
</dbReference>
<name>A0A1W9KPN2_9BURK</name>
<feature type="domain" description="Transposase IS4-like" evidence="1">
    <location>
        <begin position="354"/>
        <end position="497"/>
    </location>
</feature>